<proteinExistence type="predicted"/>
<reference evidence="1 2" key="1">
    <citation type="submission" date="2018-08" db="EMBL/GenBank/DDBJ databases">
        <title>A genome reference for cultivated species of the human gut microbiota.</title>
        <authorList>
            <person name="Zou Y."/>
            <person name="Xue W."/>
            <person name="Luo G."/>
        </authorList>
    </citation>
    <scope>NUCLEOTIDE SEQUENCE [LARGE SCALE GENOMIC DNA]</scope>
    <source>
        <strain evidence="1 2">AF22-21</strain>
    </source>
</reference>
<sequence length="278" mass="31613">MKKELVEEALTNIDDRYIEEALTYKKSKIINFPRTTSKLVKAATVTLAVLAVGSATVYAGAEVLKKIFYTEHTMSTGNPDYVRDEWFETETPEPEVEQIGGEISDGTEKWITKSTEILGSYTNDIYIYSTYEDAVADTGMKLWFDTLPGEVTDVTYTYAYCDNDYAKFIDVVAEYNGSEYYLTEEIWGGNVADDVGYSLQFENKQNERVYTNANGIVFNIADDVVQDEQFDENGESVYVTRVRSTTMILDGDYYGNMVFDDMSEDDIHYILDQIKIGK</sequence>
<evidence type="ECO:0000313" key="2">
    <source>
        <dbReference type="Proteomes" id="UP000283295"/>
    </source>
</evidence>
<comment type="caution">
    <text evidence="1">The sequence shown here is derived from an EMBL/GenBank/DDBJ whole genome shotgun (WGS) entry which is preliminary data.</text>
</comment>
<dbReference type="AlphaFoldDB" id="A0A412IIM3"/>
<evidence type="ECO:0008006" key="3">
    <source>
        <dbReference type="Google" id="ProtNLM"/>
    </source>
</evidence>
<evidence type="ECO:0000313" key="1">
    <source>
        <dbReference type="EMBL" id="RGS37178.1"/>
    </source>
</evidence>
<gene>
    <name evidence="1" type="ORF">DWX94_12575</name>
</gene>
<dbReference type="RefSeq" id="WP_022058270.1">
    <property type="nucleotide sequence ID" value="NZ_JAJCMH010000001.1"/>
</dbReference>
<organism evidence="1 2">
    <name type="scientific">Coprococcus eutactus</name>
    <dbReference type="NCBI Taxonomy" id="33043"/>
    <lineage>
        <taxon>Bacteria</taxon>
        <taxon>Bacillati</taxon>
        <taxon>Bacillota</taxon>
        <taxon>Clostridia</taxon>
        <taxon>Lachnospirales</taxon>
        <taxon>Lachnospiraceae</taxon>
        <taxon>Coprococcus</taxon>
    </lineage>
</organism>
<dbReference type="EMBL" id="QRVK01000047">
    <property type="protein sequence ID" value="RGS37178.1"/>
    <property type="molecule type" value="Genomic_DNA"/>
</dbReference>
<protein>
    <recommendedName>
        <fullName evidence="3">DUF4367 domain-containing protein</fullName>
    </recommendedName>
</protein>
<dbReference type="Proteomes" id="UP000283295">
    <property type="component" value="Unassembled WGS sequence"/>
</dbReference>
<name>A0A412IIM3_9FIRM</name>
<accession>A0A412IIM3</accession>